<evidence type="ECO:0000313" key="3">
    <source>
        <dbReference type="Proteomes" id="UP001152799"/>
    </source>
</evidence>
<gene>
    <name evidence="2" type="ORF">CEUTPL_LOCUS9405</name>
</gene>
<protein>
    <submittedName>
        <fullName evidence="2">Uncharacterized protein</fullName>
    </submittedName>
</protein>
<organism evidence="2 3">
    <name type="scientific">Ceutorhynchus assimilis</name>
    <name type="common">cabbage seed weevil</name>
    <dbReference type="NCBI Taxonomy" id="467358"/>
    <lineage>
        <taxon>Eukaryota</taxon>
        <taxon>Metazoa</taxon>
        <taxon>Ecdysozoa</taxon>
        <taxon>Arthropoda</taxon>
        <taxon>Hexapoda</taxon>
        <taxon>Insecta</taxon>
        <taxon>Pterygota</taxon>
        <taxon>Neoptera</taxon>
        <taxon>Endopterygota</taxon>
        <taxon>Coleoptera</taxon>
        <taxon>Polyphaga</taxon>
        <taxon>Cucujiformia</taxon>
        <taxon>Curculionidae</taxon>
        <taxon>Ceutorhynchinae</taxon>
        <taxon>Ceutorhynchus</taxon>
    </lineage>
</organism>
<dbReference type="AlphaFoldDB" id="A0A9N9QQR9"/>
<evidence type="ECO:0000256" key="1">
    <source>
        <dbReference type="SAM" id="MobiDB-lite"/>
    </source>
</evidence>
<evidence type="ECO:0000313" key="2">
    <source>
        <dbReference type="EMBL" id="CAG9768886.1"/>
    </source>
</evidence>
<feature type="region of interest" description="Disordered" evidence="1">
    <location>
        <begin position="1"/>
        <end position="22"/>
    </location>
</feature>
<sequence length="176" mass="20509">MESNIEERNEHGGQKKMLRSERSWKSKSIIKCMQDLDKNLTALALKHQPLDLPDFYGNINECPLWHAEFNRSTKDRHYSENDNLISLQKCLKGKARKVVRDLFCSPSNVTAINGTLKMNFGREDWIIMNQMDKVRKCPSPREDSIESFLHFSSCVSNMIVLMKNNGCSRYPEYFIN</sequence>
<dbReference type="Pfam" id="PF03564">
    <property type="entry name" value="DUF1759"/>
    <property type="match status" value="1"/>
</dbReference>
<proteinExistence type="predicted"/>
<accession>A0A9N9QQR9</accession>
<dbReference type="OrthoDB" id="8064889at2759"/>
<reference evidence="2" key="1">
    <citation type="submission" date="2022-01" db="EMBL/GenBank/DDBJ databases">
        <authorList>
            <person name="King R."/>
        </authorList>
    </citation>
    <scope>NUCLEOTIDE SEQUENCE</scope>
</reference>
<name>A0A9N9QQR9_9CUCU</name>
<dbReference type="Proteomes" id="UP001152799">
    <property type="component" value="Chromosome 5"/>
</dbReference>
<dbReference type="EMBL" id="OU892281">
    <property type="protein sequence ID" value="CAG9768886.1"/>
    <property type="molecule type" value="Genomic_DNA"/>
</dbReference>
<keyword evidence="3" id="KW-1185">Reference proteome</keyword>
<dbReference type="InterPro" id="IPR005312">
    <property type="entry name" value="DUF1759"/>
</dbReference>